<accession>A0ACC2LAC1</accession>
<organism evidence="1 2">
    <name type="scientific">Persea americana</name>
    <name type="common">Avocado</name>
    <dbReference type="NCBI Taxonomy" id="3435"/>
    <lineage>
        <taxon>Eukaryota</taxon>
        <taxon>Viridiplantae</taxon>
        <taxon>Streptophyta</taxon>
        <taxon>Embryophyta</taxon>
        <taxon>Tracheophyta</taxon>
        <taxon>Spermatophyta</taxon>
        <taxon>Magnoliopsida</taxon>
        <taxon>Magnoliidae</taxon>
        <taxon>Laurales</taxon>
        <taxon>Lauraceae</taxon>
        <taxon>Persea</taxon>
    </lineage>
</organism>
<evidence type="ECO:0000313" key="2">
    <source>
        <dbReference type="Proteomes" id="UP001234297"/>
    </source>
</evidence>
<proteinExistence type="predicted"/>
<keyword evidence="2" id="KW-1185">Reference proteome</keyword>
<reference evidence="1 2" key="1">
    <citation type="journal article" date="2022" name="Hortic Res">
        <title>A haplotype resolved chromosomal level avocado genome allows analysis of novel avocado genes.</title>
        <authorList>
            <person name="Nath O."/>
            <person name="Fletcher S.J."/>
            <person name="Hayward A."/>
            <person name="Shaw L.M."/>
            <person name="Masouleh A.K."/>
            <person name="Furtado A."/>
            <person name="Henry R.J."/>
            <person name="Mitter N."/>
        </authorList>
    </citation>
    <scope>NUCLEOTIDE SEQUENCE [LARGE SCALE GENOMIC DNA]</scope>
    <source>
        <strain evidence="2">cv. Hass</strain>
    </source>
</reference>
<dbReference type="EMBL" id="CM056815">
    <property type="protein sequence ID" value="KAJ8630013.1"/>
    <property type="molecule type" value="Genomic_DNA"/>
</dbReference>
<evidence type="ECO:0000313" key="1">
    <source>
        <dbReference type="EMBL" id="KAJ8630013.1"/>
    </source>
</evidence>
<name>A0ACC2LAC1_PERAE</name>
<gene>
    <name evidence="1" type="ORF">MRB53_023336</name>
</gene>
<protein>
    <submittedName>
        <fullName evidence="1">Uncharacterized protein</fullName>
    </submittedName>
</protein>
<dbReference type="Proteomes" id="UP001234297">
    <property type="component" value="Chromosome 7"/>
</dbReference>
<sequence length="353" mass="40163">MFTSPSKRVYISRHVVFDEIVFPFAKPANLYDVVQDAHVEISTFSDLQDWFTPSQLHKTQGEKSKACEVAKSSSQISHDTHHAQEELQGENVPPTCDNEPTRDDFLSNFLSNHDGQDVATNSTLVSSESKDVAHDDLLSNEPHDDEMGLNDELSNGETQVVSDDLISVIDETRDQDESPSATQNEERCMSHPHYIEANNELEVDEGGIKVSIKPHDDAILSDERSSPLPKKPCKMFHHLISLERERESFIVVRDKRPSNVVKDKEPFNVLKDKKPSNVVRDKEPSNVVKDKEPYDVSDYSRDDFPGSKFSLIFSLRKPPFLIHNRTQTQPFYDRLQHPSYVATLLPSFSDTRQ</sequence>
<comment type="caution">
    <text evidence="1">The sequence shown here is derived from an EMBL/GenBank/DDBJ whole genome shotgun (WGS) entry which is preliminary data.</text>
</comment>